<feature type="transmembrane region" description="Helical" evidence="1">
    <location>
        <begin position="476"/>
        <end position="497"/>
    </location>
</feature>
<dbReference type="EMBL" id="JACHIW010000001">
    <property type="protein sequence ID" value="MBB5156469.1"/>
    <property type="molecule type" value="Genomic_DNA"/>
</dbReference>
<feature type="transmembrane region" description="Helical" evidence="1">
    <location>
        <begin position="575"/>
        <end position="599"/>
    </location>
</feature>
<comment type="caution">
    <text evidence="3">The sequence shown here is derived from an EMBL/GenBank/DDBJ whole genome shotgun (WGS) entry which is preliminary data.</text>
</comment>
<dbReference type="InterPro" id="IPR027417">
    <property type="entry name" value="P-loop_NTPase"/>
</dbReference>
<gene>
    <name evidence="3" type="ORF">BJ970_004003</name>
</gene>
<evidence type="ECO:0000259" key="2">
    <source>
        <dbReference type="Pfam" id="PF05729"/>
    </source>
</evidence>
<dbReference type="InterPro" id="IPR007111">
    <property type="entry name" value="NACHT_NTPase"/>
</dbReference>
<keyword evidence="1" id="KW-0472">Membrane</keyword>
<feature type="transmembrane region" description="Helical" evidence="1">
    <location>
        <begin position="546"/>
        <end position="569"/>
    </location>
</feature>
<feature type="transmembrane region" description="Helical" evidence="1">
    <location>
        <begin position="415"/>
        <end position="438"/>
    </location>
</feature>
<sequence>MSSGKIHNENHGAARTVFQVGAVHGDVVVLPKSAAHLGLDEAQTKLVRHLVTQVRKLSAEEVQRWGIRGPDALSVRWHTAADDLLDHWETIHGETGRDDPVPLAGHFTAIRDTYQAISSQRLVILGRAGAGKTVLAHRLILDLADNTGVTGPVPVLFSLSDWNPTSTRLRAWLVQQLLRDYPFLEDRDPTTGTSGAEDLVDGGLILPVLDGFDEIPDQHHRAAIREISNVDWPLVVTSRPEQYAQAARTVKAVGGAAAIELDDLTLDEAHRYLRQSTSKTRAPEWDAVFDHLDTAPEEIASRNLTPVLRTPLMVMLARTTYNDAPDHDPRELLDTHRFPTDDDLEEHLLYSYLATRYDRHDHRTRRPDWAPENARHWLGYLATHLTKHNTHDLTWWQLPATLHRYTRILLTTTTVGLAAGLLFGLVSGLVSGLVFGLINETGFTRGRAGREPERLRLRVPRRGSAKRSSATYLKRFAIEFTGGFAAGLAAGLANGLANGLAAGLAAGLAVGLAVGLVNVVVSVLGDSHDPHATNPWTLLTRDRTVTLVRTIAAGLAVGLVFGLVSGLVFGLVSVFGLVFGLVGATARLALSAWGNWLLFTRLWLPLTGRLPWRPKRFLEDAYRRGVLRRAGAVYQFRHARLRDHLATHYRAKPDSR</sequence>
<name>A0A840QD45_9PSEU</name>
<organism evidence="3 4">
    <name type="scientific">Saccharopolyspora phatthalungensis</name>
    <dbReference type="NCBI Taxonomy" id="664693"/>
    <lineage>
        <taxon>Bacteria</taxon>
        <taxon>Bacillati</taxon>
        <taxon>Actinomycetota</taxon>
        <taxon>Actinomycetes</taxon>
        <taxon>Pseudonocardiales</taxon>
        <taxon>Pseudonocardiaceae</taxon>
        <taxon>Saccharopolyspora</taxon>
    </lineage>
</organism>
<keyword evidence="4" id="KW-1185">Reference proteome</keyword>
<keyword evidence="1" id="KW-1133">Transmembrane helix</keyword>
<protein>
    <recommendedName>
        <fullName evidence="2">NACHT domain-containing protein</fullName>
    </recommendedName>
</protein>
<accession>A0A840QD45</accession>
<feature type="domain" description="NACHT" evidence="2">
    <location>
        <begin position="121"/>
        <end position="278"/>
    </location>
</feature>
<dbReference type="RefSeq" id="WP_184727604.1">
    <property type="nucleotide sequence ID" value="NZ_JACHIW010000001.1"/>
</dbReference>
<dbReference type="Pfam" id="PF05729">
    <property type="entry name" value="NACHT"/>
    <property type="match status" value="1"/>
</dbReference>
<dbReference type="SUPFAM" id="SSF52540">
    <property type="entry name" value="P-loop containing nucleoside triphosphate hydrolases"/>
    <property type="match status" value="1"/>
</dbReference>
<evidence type="ECO:0000313" key="3">
    <source>
        <dbReference type="EMBL" id="MBB5156469.1"/>
    </source>
</evidence>
<dbReference type="Gene3D" id="3.40.50.300">
    <property type="entry name" value="P-loop containing nucleotide triphosphate hydrolases"/>
    <property type="match status" value="1"/>
</dbReference>
<dbReference type="AlphaFoldDB" id="A0A840QD45"/>
<evidence type="ECO:0000313" key="4">
    <source>
        <dbReference type="Proteomes" id="UP000584374"/>
    </source>
</evidence>
<reference evidence="3 4" key="1">
    <citation type="submission" date="2020-08" db="EMBL/GenBank/DDBJ databases">
        <title>Sequencing the genomes of 1000 actinobacteria strains.</title>
        <authorList>
            <person name="Klenk H.-P."/>
        </authorList>
    </citation>
    <scope>NUCLEOTIDE SEQUENCE [LARGE SCALE GENOMIC DNA]</scope>
    <source>
        <strain evidence="3 4">DSM 45584</strain>
    </source>
</reference>
<proteinExistence type="predicted"/>
<keyword evidence="1" id="KW-0812">Transmembrane</keyword>
<evidence type="ECO:0000256" key="1">
    <source>
        <dbReference type="SAM" id="Phobius"/>
    </source>
</evidence>
<feature type="transmembrane region" description="Helical" evidence="1">
    <location>
        <begin position="503"/>
        <end position="525"/>
    </location>
</feature>
<dbReference type="Proteomes" id="UP000584374">
    <property type="component" value="Unassembled WGS sequence"/>
</dbReference>